<dbReference type="CDD" id="cd14332">
    <property type="entry name" value="UBA_RuvA_C"/>
    <property type="match status" value="1"/>
</dbReference>
<evidence type="ECO:0000259" key="7">
    <source>
        <dbReference type="SMART" id="SM00278"/>
    </source>
</evidence>
<feature type="region of interest" description="Domain III" evidence="6">
    <location>
        <begin position="147"/>
        <end position="190"/>
    </location>
</feature>
<dbReference type="GO" id="GO:0005737">
    <property type="term" value="C:cytoplasm"/>
    <property type="evidence" value="ECO:0007669"/>
    <property type="project" value="UniProtKB-SubCell"/>
</dbReference>
<evidence type="ECO:0000256" key="4">
    <source>
        <dbReference type="ARBA" id="ARBA00023172"/>
    </source>
</evidence>
<accession>A0A2H0VJ36</accession>
<reference evidence="9" key="1">
    <citation type="submission" date="2017-09" db="EMBL/GenBank/DDBJ databases">
        <title>Depth-based differentiation of microbial function through sediment-hosted aquifers and enrichment of novel symbionts in the deep terrestrial subsurface.</title>
        <authorList>
            <person name="Probst A.J."/>
            <person name="Ladd B."/>
            <person name="Jarett J.K."/>
            <person name="Geller-Mcgrath D.E."/>
            <person name="Sieber C.M.K."/>
            <person name="Emerson J.B."/>
            <person name="Anantharaman K."/>
            <person name="Thomas B.C."/>
            <person name="Malmstrom R."/>
            <person name="Stieglmeier M."/>
            <person name="Klingl A."/>
            <person name="Woyke T."/>
            <person name="Ryan C.M."/>
            <person name="Banfield J.F."/>
        </authorList>
    </citation>
    <scope>NUCLEOTIDE SEQUENCE [LARGE SCALE GENOMIC DNA]</scope>
</reference>
<dbReference type="InterPro" id="IPR003583">
    <property type="entry name" value="Hlx-hairpin-Hlx_DNA-bd_motif"/>
</dbReference>
<evidence type="ECO:0000256" key="1">
    <source>
        <dbReference type="ARBA" id="ARBA00022490"/>
    </source>
</evidence>
<dbReference type="GO" id="GO:0009378">
    <property type="term" value="F:four-way junction helicase activity"/>
    <property type="evidence" value="ECO:0007669"/>
    <property type="project" value="InterPro"/>
</dbReference>
<dbReference type="GO" id="GO:0048476">
    <property type="term" value="C:Holliday junction resolvase complex"/>
    <property type="evidence" value="ECO:0007669"/>
    <property type="project" value="UniProtKB-UniRule"/>
</dbReference>
<comment type="subcellular location">
    <subcellularLocation>
        <location evidence="6">Cytoplasm</location>
    </subcellularLocation>
</comment>
<evidence type="ECO:0000313" key="9">
    <source>
        <dbReference type="Proteomes" id="UP000230776"/>
    </source>
</evidence>
<proteinExistence type="inferred from homology"/>
<feature type="region of interest" description="Domain II" evidence="6">
    <location>
        <begin position="64"/>
        <end position="141"/>
    </location>
</feature>
<dbReference type="SUPFAM" id="SSF47781">
    <property type="entry name" value="RuvA domain 2-like"/>
    <property type="match status" value="1"/>
</dbReference>
<dbReference type="InterPro" id="IPR036267">
    <property type="entry name" value="RuvA_C_sf"/>
</dbReference>
<dbReference type="InterPro" id="IPR013849">
    <property type="entry name" value="DNA_helicase_Holl-junc_RuvA_I"/>
</dbReference>
<keyword evidence="1 6" id="KW-0963">Cytoplasm</keyword>
<comment type="caution">
    <text evidence="8">The sequence shown here is derived from an EMBL/GenBank/DDBJ whole genome shotgun (WGS) entry which is preliminary data.</text>
</comment>
<dbReference type="HAMAP" id="MF_00031">
    <property type="entry name" value="DNA_HJ_migration_RuvA"/>
    <property type="match status" value="1"/>
</dbReference>
<dbReference type="GO" id="GO:0000400">
    <property type="term" value="F:four-way junction DNA binding"/>
    <property type="evidence" value="ECO:0007669"/>
    <property type="project" value="UniProtKB-UniRule"/>
</dbReference>
<evidence type="ECO:0000313" key="8">
    <source>
        <dbReference type="EMBL" id="PIR98359.1"/>
    </source>
</evidence>
<evidence type="ECO:0000256" key="6">
    <source>
        <dbReference type="HAMAP-Rule" id="MF_00031"/>
    </source>
</evidence>
<dbReference type="Proteomes" id="UP000230776">
    <property type="component" value="Unassembled WGS sequence"/>
</dbReference>
<dbReference type="SUPFAM" id="SSF50249">
    <property type="entry name" value="Nucleic acid-binding proteins"/>
    <property type="match status" value="1"/>
</dbReference>
<dbReference type="InterPro" id="IPR000085">
    <property type="entry name" value="RuvA"/>
</dbReference>
<dbReference type="InterPro" id="IPR012340">
    <property type="entry name" value="NA-bd_OB-fold"/>
</dbReference>
<comment type="similarity">
    <text evidence="6">Belongs to the RuvA family.</text>
</comment>
<keyword evidence="2 6" id="KW-0227">DNA damage</keyword>
<feature type="domain" description="Helix-hairpin-helix DNA-binding motif class 1" evidence="7">
    <location>
        <begin position="107"/>
        <end position="126"/>
    </location>
</feature>
<dbReference type="GO" id="GO:0005524">
    <property type="term" value="F:ATP binding"/>
    <property type="evidence" value="ECO:0007669"/>
    <property type="project" value="InterPro"/>
</dbReference>
<dbReference type="Gene3D" id="2.40.50.140">
    <property type="entry name" value="Nucleic acid-binding proteins"/>
    <property type="match status" value="1"/>
</dbReference>
<dbReference type="EMBL" id="PFAG01000020">
    <property type="protein sequence ID" value="PIR98359.1"/>
    <property type="molecule type" value="Genomic_DNA"/>
</dbReference>
<gene>
    <name evidence="6 8" type="primary">ruvA</name>
    <name evidence="8" type="ORF">COT88_02035</name>
</gene>
<sequence>MIHGLTGKLKRAALNYLVITVAGVDYKVYVALSEDISIKEGEEISLFTYLHVTDGAMSLYGFSSQKELDLFEALISVSGVGPKSALGILSVASPDKISASIAEASPELLQRSSGVGKRTAERIIVELKDKVTSEGSGEIMRLAEADRDVYEALFGLGYKRDKIEDVLKQIDPELEDVRDRLREALRKIRG</sequence>
<comment type="domain">
    <text evidence="6">Has three domains with a flexible linker between the domains II and III and assumes an 'L' shape. Domain III is highly mobile and contacts RuvB.</text>
</comment>
<dbReference type="AlphaFoldDB" id="A0A2H0VJ36"/>
<dbReference type="SUPFAM" id="SSF46929">
    <property type="entry name" value="DNA helicase RuvA subunit, C-terminal domain"/>
    <property type="match status" value="1"/>
</dbReference>
<dbReference type="GO" id="GO:0009379">
    <property type="term" value="C:Holliday junction helicase complex"/>
    <property type="evidence" value="ECO:0007669"/>
    <property type="project" value="InterPro"/>
</dbReference>
<feature type="domain" description="Helix-hairpin-helix DNA-binding motif class 1" evidence="7">
    <location>
        <begin position="72"/>
        <end position="91"/>
    </location>
</feature>
<comment type="subunit">
    <text evidence="6">Homotetramer. Forms an RuvA(8)-RuvB(12)-Holliday junction (HJ) complex. HJ DNA is sandwiched between 2 RuvA tetramers; dsDNA enters through RuvA and exits via RuvB. An RuvB hexamer assembles on each DNA strand where it exits the tetramer. Each RuvB hexamer is contacted by two RuvA subunits (via domain III) on 2 adjacent RuvB subunits; this complex drives branch migration. In the full resolvosome a probable DNA-RuvA(4)-RuvB(12)-RuvC(2) complex forms which resolves the HJ.</text>
</comment>
<dbReference type="Pfam" id="PF01330">
    <property type="entry name" value="RuvA_N"/>
    <property type="match status" value="1"/>
</dbReference>
<comment type="function">
    <text evidence="6">The RuvA-RuvB-RuvC complex processes Holliday junction (HJ) DNA during genetic recombination and DNA repair, while the RuvA-RuvB complex plays an important role in the rescue of blocked DNA replication forks via replication fork reversal (RFR). RuvA specifically binds to HJ cruciform DNA, conferring on it an open structure. The RuvB hexamer acts as an ATP-dependent pump, pulling dsDNA into and through the RuvAB complex. HJ branch migration allows RuvC to scan DNA until it finds its consensus sequence, where it cleaves and resolves the cruciform DNA.</text>
</comment>
<dbReference type="GO" id="GO:0006281">
    <property type="term" value="P:DNA repair"/>
    <property type="evidence" value="ECO:0007669"/>
    <property type="project" value="UniProtKB-UniRule"/>
</dbReference>
<evidence type="ECO:0000256" key="5">
    <source>
        <dbReference type="ARBA" id="ARBA00023204"/>
    </source>
</evidence>
<keyword evidence="3 6" id="KW-0238">DNA-binding</keyword>
<keyword evidence="5 6" id="KW-0234">DNA repair</keyword>
<dbReference type="InterPro" id="IPR011114">
    <property type="entry name" value="RuvA_C"/>
</dbReference>
<organism evidence="8 9">
    <name type="scientific">Candidatus Colwellbacteria bacterium CG10_big_fil_rev_8_21_14_0_10_41_28</name>
    <dbReference type="NCBI Taxonomy" id="1974539"/>
    <lineage>
        <taxon>Bacteria</taxon>
        <taxon>Candidatus Colwelliibacteriota</taxon>
    </lineage>
</organism>
<dbReference type="Pfam" id="PF14520">
    <property type="entry name" value="HHH_5"/>
    <property type="match status" value="1"/>
</dbReference>
<name>A0A2H0VJ36_9BACT</name>
<evidence type="ECO:0000256" key="3">
    <source>
        <dbReference type="ARBA" id="ARBA00023125"/>
    </source>
</evidence>
<dbReference type="Pfam" id="PF07499">
    <property type="entry name" value="RuvA_C"/>
    <property type="match status" value="1"/>
</dbReference>
<protein>
    <recommendedName>
        <fullName evidence="6">Holliday junction branch migration complex subunit RuvA</fullName>
    </recommendedName>
</protein>
<comment type="caution">
    <text evidence="6">Lacks conserved residue(s) required for the propagation of feature annotation.</text>
</comment>
<keyword evidence="4 6" id="KW-0233">DNA recombination</keyword>
<dbReference type="GO" id="GO:0006310">
    <property type="term" value="P:DNA recombination"/>
    <property type="evidence" value="ECO:0007669"/>
    <property type="project" value="UniProtKB-UniRule"/>
</dbReference>
<dbReference type="NCBIfam" id="TIGR00084">
    <property type="entry name" value="ruvA"/>
    <property type="match status" value="1"/>
</dbReference>
<dbReference type="SMART" id="SM00278">
    <property type="entry name" value="HhH1"/>
    <property type="match status" value="2"/>
</dbReference>
<dbReference type="InterPro" id="IPR010994">
    <property type="entry name" value="RuvA_2-like"/>
</dbReference>
<evidence type="ECO:0000256" key="2">
    <source>
        <dbReference type="ARBA" id="ARBA00022763"/>
    </source>
</evidence>
<dbReference type="Gene3D" id="1.10.150.20">
    <property type="entry name" value="5' to 3' exonuclease, C-terminal subdomain"/>
    <property type="match status" value="1"/>
</dbReference>
<dbReference type="Gene3D" id="1.10.8.10">
    <property type="entry name" value="DNA helicase RuvA subunit, C-terminal domain"/>
    <property type="match status" value="1"/>
</dbReference>